<name>A0A564VQN6_BIFLI</name>
<gene>
    <name evidence="1" type="ORF">BLJG463_00059</name>
</gene>
<evidence type="ECO:0000313" key="2">
    <source>
        <dbReference type="Proteomes" id="UP000345266"/>
    </source>
</evidence>
<reference evidence="1 2" key="1">
    <citation type="submission" date="2019-07" db="EMBL/GenBank/DDBJ databases">
        <authorList>
            <person name="Hibberd C M."/>
            <person name="Gehrig L. J."/>
            <person name="Chang H.-W."/>
            <person name="Venkatesh S."/>
        </authorList>
    </citation>
    <scope>NUCLEOTIDE SEQUENCE [LARGE SCALE GENOMIC DNA]</scope>
    <source>
        <strain evidence="1">Bifidobacterium_longum_subsp_infantis_JG_Bg463</strain>
    </source>
</reference>
<dbReference type="AlphaFoldDB" id="A0A564VQN6"/>
<dbReference type="EMBL" id="CABHNT010000034">
    <property type="protein sequence ID" value="VUX34819.1"/>
    <property type="molecule type" value="Genomic_DNA"/>
</dbReference>
<accession>A0A564VQN6</accession>
<dbReference type="Proteomes" id="UP000345266">
    <property type="component" value="Unassembled WGS sequence"/>
</dbReference>
<organism evidence="1 2">
    <name type="scientific">Bifidobacterium longum subsp. infantis</name>
    <dbReference type="NCBI Taxonomy" id="1682"/>
    <lineage>
        <taxon>Bacteria</taxon>
        <taxon>Bacillati</taxon>
        <taxon>Actinomycetota</taxon>
        <taxon>Actinomycetes</taxon>
        <taxon>Bifidobacteriales</taxon>
        <taxon>Bifidobacteriaceae</taxon>
        <taxon>Bifidobacterium</taxon>
    </lineage>
</organism>
<proteinExistence type="predicted"/>
<evidence type="ECO:0000313" key="1">
    <source>
        <dbReference type="EMBL" id="VUX34819.1"/>
    </source>
</evidence>
<dbReference type="RefSeq" id="WP_065456938.1">
    <property type="nucleotide sequence ID" value="NZ_CABHND010000037.1"/>
</dbReference>
<protein>
    <submittedName>
        <fullName evidence="1">Uncharacterized protein</fullName>
    </submittedName>
</protein>
<sequence>MSNEEKTRYSMCVSIDFEQLTYGELRRFVEFTADRADDEFVPLDERSGEATGFMDYIDAERINPARSGESEE</sequence>